<accession>A0A6J5Q931</accession>
<sequence length="285" mass="30992">MSFVQFACTFGLQLLHPIADGRWHAVRTDDKPKKRNGRYVWDGAGGAVRNMATMDNYAIFRDSHACGTIDRDAIRQAASIARKRKEERDAAAAKQANAILVASKMVRPVAPRPYSGETGIPGHPYLVRKGFPLAVYFDFNGTLIVPMRVGHELVNVQKIDADGQKLFLSGPTKNAVCRLGNHHARQCWLVEGYATALTVREALRIARLDASVVCCFSAGNLKSVASLMGTHVYADNDKSGTGQSAAQATGLPWVMPPEVGMDANDLMVAQGISAVGRTIRELMLR</sequence>
<dbReference type="EMBL" id="LR796442">
    <property type="protein sequence ID" value="CAB4145106.1"/>
    <property type="molecule type" value="Genomic_DNA"/>
</dbReference>
<protein>
    <recommendedName>
        <fullName evidence="6">Archaeal primase DnaG/twinkle, TOPRIM domain</fullName>
    </recommendedName>
</protein>
<dbReference type="EMBL" id="LR797237">
    <property type="protein sequence ID" value="CAB4195626.1"/>
    <property type="molecule type" value="Genomic_DNA"/>
</dbReference>
<gene>
    <name evidence="3" type="ORF">UFOVP1053_49</name>
    <name evidence="4" type="ORF">UFOVP1297_25</name>
    <name evidence="5" type="ORF">UFOVP1647_3</name>
    <name evidence="1" type="ORF">UFOVP472_49</name>
    <name evidence="2" type="ORF">UFOVP891_19</name>
</gene>
<evidence type="ECO:0000313" key="1">
    <source>
        <dbReference type="EMBL" id="CAB4145106.1"/>
    </source>
</evidence>
<evidence type="ECO:0000313" key="5">
    <source>
        <dbReference type="EMBL" id="CAB4221867.1"/>
    </source>
</evidence>
<reference evidence="3" key="1">
    <citation type="submission" date="2020-05" db="EMBL/GenBank/DDBJ databases">
        <authorList>
            <person name="Chiriac C."/>
            <person name="Salcher M."/>
            <person name="Ghai R."/>
            <person name="Kavagutti S V."/>
        </authorList>
    </citation>
    <scope>NUCLEOTIDE SEQUENCE</scope>
</reference>
<proteinExistence type="predicted"/>
<name>A0A6J5Q931_9CAUD</name>
<dbReference type="EMBL" id="LR797004">
    <property type="protein sequence ID" value="CAB4180789.1"/>
    <property type="molecule type" value="Genomic_DNA"/>
</dbReference>
<evidence type="ECO:0000313" key="3">
    <source>
        <dbReference type="EMBL" id="CAB4180789.1"/>
    </source>
</evidence>
<evidence type="ECO:0000313" key="2">
    <source>
        <dbReference type="EMBL" id="CAB4169001.1"/>
    </source>
</evidence>
<dbReference type="EMBL" id="LR797507">
    <property type="protein sequence ID" value="CAB4221867.1"/>
    <property type="molecule type" value="Genomic_DNA"/>
</dbReference>
<dbReference type="EMBL" id="LR796839">
    <property type="protein sequence ID" value="CAB4169001.1"/>
    <property type="molecule type" value="Genomic_DNA"/>
</dbReference>
<evidence type="ECO:0008006" key="6">
    <source>
        <dbReference type="Google" id="ProtNLM"/>
    </source>
</evidence>
<organism evidence="3">
    <name type="scientific">uncultured Caudovirales phage</name>
    <dbReference type="NCBI Taxonomy" id="2100421"/>
    <lineage>
        <taxon>Viruses</taxon>
        <taxon>Duplodnaviria</taxon>
        <taxon>Heunggongvirae</taxon>
        <taxon>Uroviricota</taxon>
        <taxon>Caudoviricetes</taxon>
        <taxon>Peduoviridae</taxon>
        <taxon>Maltschvirus</taxon>
        <taxon>Maltschvirus maltsch</taxon>
    </lineage>
</organism>
<evidence type="ECO:0000313" key="4">
    <source>
        <dbReference type="EMBL" id="CAB4195626.1"/>
    </source>
</evidence>